<reference evidence="1 2" key="1">
    <citation type="submission" date="2018-08" db="EMBL/GenBank/DDBJ databases">
        <title>Asswx_1, Complete genome sequences of 3 novel enterobacteria, Pakpunavirus like phages.</title>
        <authorList>
            <person name="Yuan S."/>
            <person name="Ma Y."/>
            <person name="Liu Q."/>
        </authorList>
    </citation>
    <scope>NUCLEOTIDE SEQUENCE [LARGE SCALE GENOMIC DNA]</scope>
</reference>
<accession>A0A411B8E1</accession>
<name>A0A411B8E1_9CAUD</name>
<organism evidence="1 2">
    <name type="scientific">Aeromonas phage Asswx_1</name>
    <dbReference type="NCBI Taxonomy" id="2419739"/>
    <lineage>
        <taxon>Viruses</taxon>
        <taxon>Duplodnaviria</taxon>
        <taxon>Heunggongvirae</taxon>
        <taxon>Uroviricota</taxon>
        <taxon>Caudoviricetes</taxon>
        <taxon>Pantevenvirales</taxon>
        <taxon>Straboviridae</taxon>
        <taxon>Emmerichvirinae</taxon>
        <taxon>Ceceduovirus</taxon>
        <taxon>Ceceduovirus aszj</taxon>
    </lineage>
</organism>
<dbReference type="EMBL" id="MH791398">
    <property type="protein sequence ID" value="QAX97885.1"/>
    <property type="molecule type" value="Genomic_DNA"/>
</dbReference>
<evidence type="ECO:0000313" key="1">
    <source>
        <dbReference type="EMBL" id="QAX97885.1"/>
    </source>
</evidence>
<evidence type="ECO:0000313" key="2">
    <source>
        <dbReference type="Proteomes" id="UP000289219"/>
    </source>
</evidence>
<protein>
    <submittedName>
        <fullName evidence="1">Uncharacterized protein</fullName>
    </submittedName>
</protein>
<proteinExistence type="predicted"/>
<gene>
    <name evidence="1" type="ORF">ASswx1_242</name>
</gene>
<sequence>MNHHNNDVLKNGEFGQVMEIRELTNQVRKELNCLVLEHTRGKNRQNCILALLYDVDPDLAPLFSASRYARVCGTIYQKEKCSVGFISQSVYETLRDYEKFLMKPTGYDPLFVKNKKPA</sequence>
<dbReference type="Proteomes" id="UP000289219">
    <property type="component" value="Segment"/>
</dbReference>